<evidence type="ECO:0000259" key="1">
    <source>
        <dbReference type="Pfam" id="PF00903"/>
    </source>
</evidence>
<gene>
    <name evidence="2" type="ORF">HXA33_07625</name>
</gene>
<dbReference type="Pfam" id="PF00903">
    <property type="entry name" value="Glyoxalase"/>
    <property type="match status" value="1"/>
</dbReference>
<dbReference type="Gene3D" id="3.10.180.10">
    <property type="entry name" value="2,3-Dihydroxybiphenyl 1,2-Dioxygenase, domain 1"/>
    <property type="match status" value="1"/>
</dbReference>
<proteinExistence type="predicted"/>
<evidence type="ECO:0000313" key="3">
    <source>
        <dbReference type="Proteomes" id="UP001057753"/>
    </source>
</evidence>
<protein>
    <submittedName>
        <fullName evidence="2">VOC family protein</fullName>
    </submittedName>
</protein>
<name>A0A9Q4B159_SALAG</name>
<dbReference type="InterPro" id="IPR029068">
    <property type="entry name" value="Glyas_Bleomycin-R_OHBP_Dase"/>
</dbReference>
<dbReference type="Proteomes" id="UP001057753">
    <property type="component" value="Unassembled WGS sequence"/>
</dbReference>
<reference evidence="2" key="1">
    <citation type="submission" date="2020-06" db="EMBL/GenBank/DDBJ databases">
        <title>Insight into the genomes of haloalkaliphilic bacilli from Kenyan soda lakes.</title>
        <authorList>
            <person name="Mwirichia R."/>
            <person name="Villamizar G.C."/>
            <person name="Poehlein A."/>
            <person name="Mugweru J."/>
            <person name="Kipnyargis A."/>
            <person name="Kiplimo D."/>
            <person name="Orwa P."/>
            <person name="Daniel R."/>
        </authorList>
    </citation>
    <scope>NUCLEOTIDE SEQUENCE</scope>
    <source>
        <strain evidence="2">B1096_S55</strain>
    </source>
</reference>
<dbReference type="SUPFAM" id="SSF54593">
    <property type="entry name" value="Glyoxalase/Bleomycin resistance protein/Dihydroxybiphenyl dioxygenase"/>
    <property type="match status" value="1"/>
</dbReference>
<dbReference type="PANTHER" id="PTHR36437">
    <property type="entry name" value="GLYOXALASE/BLEOMYCIN RESISTANCE PROTEIN/DIOXYGENASE"/>
    <property type="match status" value="1"/>
</dbReference>
<sequence length="118" mass="13724">MSAILNKIGTVFIPVRDIEEAKNWYCEIFGLKAEGEILFEHLFIIPTTTTGTGIVLDSKIYSEENIFKTPLFHFDTNNIQAAYEFLKRKNVEITTEIEHNHYFNFKDPYGNHLMVCKC</sequence>
<dbReference type="AlphaFoldDB" id="A0A9Q4B159"/>
<feature type="domain" description="Glyoxalase/fosfomycin resistance/dioxygenase" evidence="1">
    <location>
        <begin position="7"/>
        <end position="114"/>
    </location>
</feature>
<dbReference type="RefSeq" id="WP_257821030.1">
    <property type="nucleotide sequence ID" value="NZ_JABXYM010000001.1"/>
</dbReference>
<evidence type="ECO:0000313" key="2">
    <source>
        <dbReference type="EMBL" id="MCR6096419.1"/>
    </source>
</evidence>
<dbReference type="PANTHER" id="PTHR36437:SF2">
    <property type="entry name" value="GLYOXALASE_BLEOMYCIN RESISTANCE PROTEIN_DIOXYGENASE"/>
    <property type="match status" value="1"/>
</dbReference>
<organism evidence="2 3">
    <name type="scientific">Salipaludibacillus agaradhaerens</name>
    <name type="common">Bacillus agaradhaerens</name>
    <dbReference type="NCBI Taxonomy" id="76935"/>
    <lineage>
        <taxon>Bacteria</taxon>
        <taxon>Bacillati</taxon>
        <taxon>Bacillota</taxon>
        <taxon>Bacilli</taxon>
        <taxon>Bacillales</taxon>
        <taxon>Bacillaceae</taxon>
    </lineage>
</organism>
<dbReference type="InterPro" id="IPR004360">
    <property type="entry name" value="Glyas_Fos-R_dOase_dom"/>
</dbReference>
<comment type="caution">
    <text evidence="2">The sequence shown here is derived from an EMBL/GenBank/DDBJ whole genome shotgun (WGS) entry which is preliminary data.</text>
</comment>
<dbReference type="EMBL" id="JABXYM010000001">
    <property type="protein sequence ID" value="MCR6096419.1"/>
    <property type="molecule type" value="Genomic_DNA"/>
</dbReference>
<keyword evidence="3" id="KW-1185">Reference proteome</keyword>
<accession>A0A9Q4B159</accession>